<sequence>MVNMDVESRLQLEYLKVASALYKAKEYIEIEIKHTIKTQLLEAVHANKILISSRVKDCNSAITALKKKEEGRVFRDGRQYSITQLNDLIGLRISVFPLTLLELVQSPLLSYLENNFEQPFQTDHTTIENYDIYKYRGIHNQFSEFNCEIQLIPMLISKFWDTEHDVFYKPASPHDAPPMKEAYDAVIKSLYSFEKTYEESQYKAT</sequence>
<reference evidence="1 3" key="1">
    <citation type="submission" date="2015-11" db="EMBL/GenBank/DDBJ databases">
        <title>Genomic analysis of 38 Legionella species identifies large and diverse effector repertoires.</title>
        <authorList>
            <person name="Burstein D."/>
            <person name="Amaro F."/>
            <person name="Zusman T."/>
            <person name="Lifshitz Z."/>
            <person name="Cohen O."/>
            <person name="Gilbert J.A."/>
            <person name="Pupko T."/>
            <person name="Shuman H.A."/>
            <person name="Segal G."/>
        </authorList>
    </citation>
    <scope>NUCLEOTIDE SEQUENCE [LARGE SCALE GENOMIC DNA]</scope>
    <source>
        <strain evidence="1 3">WO-44C</strain>
    </source>
</reference>
<gene>
    <name evidence="1" type="ORF">Lfee_0650</name>
    <name evidence="2" type="ORF">NCTC12022_00428</name>
</gene>
<name>A0A0W0U593_9GAMM</name>
<accession>A0A0W0U593</accession>
<dbReference type="PATRIC" id="fig|453.4.peg.704"/>
<proteinExistence type="predicted"/>
<evidence type="ECO:0000313" key="4">
    <source>
        <dbReference type="Proteomes" id="UP000251942"/>
    </source>
</evidence>
<dbReference type="EMBL" id="UASS01000002">
    <property type="protein sequence ID" value="SPX59717.1"/>
    <property type="molecule type" value="Genomic_DNA"/>
</dbReference>
<dbReference type="Proteomes" id="UP000251942">
    <property type="component" value="Unassembled WGS sequence"/>
</dbReference>
<dbReference type="EMBL" id="LNYB01000020">
    <property type="protein sequence ID" value="KTD02897.1"/>
    <property type="molecule type" value="Genomic_DNA"/>
</dbReference>
<dbReference type="Gene3D" id="3.30.460.10">
    <property type="entry name" value="Beta Polymerase, domain 2"/>
    <property type="match status" value="1"/>
</dbReference>
<evidence type="ECO:0000313" key="3">
    <source>
        <dbReference type="Proteomes" id="UP000054698"/>
    </source>
</evidence>
<evidence type="ECO:0000313" key="1">
    <source>
        <dbReference type="EMBL" id="KTD02897.1"/>
    </source>
</evidence>
<dbReference type="SUPFAM" id="SSF81301">
    <property type="entry name" value="Nucleotidyltransferase"/>
    <property type="match status" value="1"/>
</dbReference>
<dbReference type="RefSeq" id="WP_058443869.1">
    <property type="nucleotide sequence ID" value="NZ_CAAAHT010000065.1"/>
</dbReference>
<dbReference type="AlphaFoldDB" id="A0A0W0U593"/>
<organism evidence="1 3">
    <name type="scientific">Legionella feeleii</name>
    <dbReference type="NCBI Taxonomy" id="453"/>
    <lineage>
        <taxon>Bacteria</taxon>
        <taxon>Pseudomonadati</taxon>
        <taxon>Pseudomonadota</taxon>
        <taxon>Gammaproteobacteria</taxon>
        <taxon>Legionellales</taxon>
        <taxon>Legionellaceae</taxon>
        <taxon>Legionella</taxon>
    </lineage>
</organism>
<dbReference type="Proteomes" id="UP000054698">
    <property type="component" value="Unassembled WGS sequence"/>
</dbReference>
<dbReference type="OrthoDB" id="10015785at2"/>
<evidence type="ECO:0000313" key="2">
    <source>
        <dbReference type="EMBL" id="SPX59717.1"/>
    </source>
</evidence>
<keyword evidence="3" id="KW-1185">Reference proteome</keyword>
<protein>
    <submittedName>
        <fullName evidence="1">Uncharacterized protein</fullName>
    </submittedName>
</protein>
<reference evidence="2 4" key="2">
    <citation type="submission" date="2018-06" db="EMBL/GenBank/DDBJ databases">
        <authorList>
            <consortium name="Pathogen Informatics"/>
            <person name="Doyle S."/>
        </authorList>
    </citation>
    <scope>NUCLEOTIDE SEQUENCE [LARGE SCALE GENOMIC DNA]</scope>
    <source>
        <strain evidence="2 4">NCTC12022</strain>
    </source>
</reference>
<dbReference type="InterPro" id="IPR043519">
    <property type="entry name" value="NT_sf"/>
</dbReference>